<dbReference type="EMBL" id="QCZG01000002">
    <property type="protein sequence ID" value="PWA13287.1"/>
    <property type="molecule type" value="Genomic_DNA"/>
</dbReference>
<dbReference type="Gene3D" id="1.10.260.40">
    <property type="entry name" value="lambda repressor-like DNA-binding domains"/>
    <property type="match status" value="1"/>
</dbReference>
<dbReference type="InterPro" id="IPR036286">
    <property type="entry name" value="LexA/Signal_pep-like_sf"/>
</dbReference>
<dbReference type="Pfam" id="PF00717">
    <property type="entry name" value="Peptidase_S24"/>
    <property type="match status" value="1"/>
</dbReference>
<dbReference type="InterPro" id="IPR001387">
    <property type="entry name" value="Cro/C1-type_HTH"/>
</dbReference>
<evidence type="ECO:0000313" key="5">
    <source>
        <dbReference type="EMBL" id="PWA13287.1"/>
    </source>
</evidence>
<evidence type="ECO:0000313" key="6">
    <source>
        <dbReference type="Proteomes" id="UP000245998"/>
    </source>
</evidence>
<dbReference type="PANTHER" id="PTHR40661">
    <property type="match status" value="1"/>
</dbReference>
<dbReference type="OrthoDB" id="5190137at2"/>
<dbReference type="CDD" id="cd00093">
    <property type="entry name" value="HTH_XRE"/>
    <property type="match status" value="1"/>
</dbReference>
<dbReference type="PROSITE" id="PS50943">
    <property type="entry name" value="HTH_CROC1"/>
    <property type="match status" value="1"/>
</dbReference>
<dbReference type="InterPro" id="IPR010982">
    <property type="entry name" value="Lambda_DNA-bd_dom_sf"/>
</dbReference>
<sequence>MENVLGTFLEAVRKEKNLSLREAASKSGLGHSYIRDLELGINRKTGKKVIPSINSLKKIADAYELNIYDLLDKAGLIDLEALRETNESTRSSLEKQNNQSSPSPIPLLYEVKPHIELLNAANIEKYIYYPFSDGTQPDYALKMKGDSMARAGIDDGDIIYMRSLDHPEYNGQIAAVSITGNEEGMIKRITWSSNFPMFSLVSENPNYRTINVPFNKAEICGVYFGHFKPEKL</sequence>
<dbReference type="SUPFAM" id="SSF47413">
    <property type="entry name" value="lambda repressor-like DNA-binding domains"/>
    <property type="match status" value="1"/>
</dbReference>
<dbReference type="InterPro" id="IPR015927">
    <property type="entry name" value="Peptidase_S24_S26A/B/C"/>
</dbReference>
<keyword evidence="1" id="KW-0805">Transcription regulation</keyword>
<gene>
    <name evidence="5" type="ORF">DCC39_02260</name>
</gene>
<evidence type="ECO:0000256" key="2">
    <source>
        <dbReference type="ARBA" id="ARBA00023125"/>
    </source>
</evidence>
<keyword evidence="2" id="KW-0238">DNA-binding</keyword>
<dbReference type="AlphaFoldDB" id="A0A2U1K6X8"/>
<dbReference type="Pfam" id="PF12844">
    <property type="entry name" value="HTH_19"/>
    <property type="match status" value="1"/>
</dbReference>
<accession>A0A2U1K6X8</accession>
<dbReference type="Gene3D" id="2.10.109.10">
    <property type="entry name" value="Umud Fragment, subunit A"/>
    <property type="match status" value="1"/>
</dbReference>
<evidence type="ECO:0000256" key="3">
    <source>
        <dbReference type="ARBA" id="ARBA00023163"/>
    </source>
</evidence>
<dbReference type="SUPFAM" id="SSF51306">
    <property type="entry name" value="LexA/Signal peptidase"/>
    <property type="match status" value="1"/>
</dbReference>
<protein>
    <recommendedName>
        <fullName evidence="4">HTH cro/C1-type domain-containing protein</fullName>
    </recommendedName>
</protein>
<comment type="caution">
    <text evidence="5">The sequence shown here is derived from an EMBL/GenBank/DDBJ whole genome shotgun (WGS) entry which is preliminary data.</text>
</comment>
<dbReference type="PANTHER" id="PTHR40661:SF3">
    <property type="entry name" value="FELS-1 PROPHAGE TRANSCRIPTIONAL REGULATOR"/>
    <property type="match status" value="1"/>
</dbReference>
<keyword evidence="6" id="KW-1185">Reference proteome</keyword>
<dbReference type="CDD" id="cd06529">
    <property type="entry name" value="S24_LexA-like"/>
    <property type="match status" value="1"/>
</dbReference>
<dbReference type="InterPro" id="IPR039418">
    <property type="entry name" value="LexA-like"/>
</dbReference>
<name>A0A2U1K6X8_9BACI</name>
<reference evidence="5 6" key="1">
    <citation type="submission" date="2018-04" db="EMBL/GenBank/DDBJ databases">
        <title>Camelliibacillus theae gen. nov., sp. nov., isolated from Pu'er tea.</title>
        <authorList>
            <person name="Niu L."/>
        </authorList>
    </citation>
    <scope>NUCLEOTIDE SEQUENCE [LARGE SCALE GENOMIC DNA]</scope>
    <source>
        <strain evidence="5 6">T8</strain>
    </source>
</reference>
<proteinExistence type="predicted"/>
<evidence type="ECO:0000256" key="1">
    <source>
        <dbReference type="ARBA" id="ARBA00023015"/>
    </source>
</evidence>
<dbReference type="GO" id="GO:0003677">
    <property type="term" value="F:DNA binding"/>
    <property type="evidence" value="ECO:0007669"/>
    <property type="project" value="UniProtKB-KW"/>
</dbReference>
<feature type="domain" description="HTH cro/C1-type" evidence="4">
    <location>
        <begin position="9"/>
        <end position="70"/>
    </location>
</feature>
<dbReference type="RefSeq" id="WP_116553248.1">
    <property type="nucleotide sequence ID" value="NZ_QCZG01000002.1"/>
</dbReference>
<dbReference type="SMART" id="SM00530">
    <property type="entry name" value="HTH_XRE"/>
    <property type="match status" value="1"/>
</dbReference>
<dbReference type="Proteomes" id="UP000245998">
    <property type="component" value="Unassembled WGS sequence"/>
</dbReference>
<organism evidence="5 6">
    <name type="scientific">Pueribacillus theae</name>
    <dbReference type="NCBI Taxonomy" id="2171751"/>
    <lineage>
        <taxon>Bacteria</taxon>
        <taxon>Bacillati</taxon>
        <taxon>Bacillota</taxon>
        <taxon>Bacilli</taxon>
        <taxon>Bacillales</taxon>
        <taxon>Bacillaceae</taxon>
        <taxon>Pueribacillus</taxon>
    </lineage>
</organism>
<keyword evidence="3" id="KW-0804">Transcription</keyword>
<evidence type="ECO:0000259" key="4">
    <source>
        <dbReference type="PROSITE" id="PS50943"/>
    </source>
</evidence>